<organism evidence="3 4">
    <name type="scientific">Stereocaulon virgatum</name>
    <dbReference type="NCBI Taxonomy" id="373712"/>
    <lineage>
        <taxon>Eukaryota</taxon>
        <taxon>Fungi</taxon>
        <taxon>Dikarya</taxon>
        <taxon>Ascomycota</taxon>
        <taxon>Pezizomycotina</taxon>
        <taxon>Lecanoromycetes</taxon>
        <taxon>OSLEUM clade</taxon>
        <taxon>Lecanoromycetidae</taxon>
        <taxon>Lecanorales</taxon>
        <taxon>Lecanorineae</taxon>
        <taxon>Stereocaulaceae</taxon>
        <taxon>Stereocaulon</taxon>
    </lineage>
</organism>
<sequence length="409" mass="45743">MKVISGFETLVFAFIFASNVSAIPATPNKDDKELVERGKTPSPDSPITVQRAAMKIYTYYCSKDQKAAVQKAWDEAAVLADAHSKWESPGWFGYGAKYQAAMDTYIGTDSMKDTSCFFGTGPLKSNVLRQRGIHYTDEKWSPKWSYAYFYCNEGDVPKKPEKPKVPQCNKPTQPDKKVGAYTFSDDGTLLWNAKYVVLCPRFFEDEITTLEAKVEQAKNDPDMQKTMSDLWRKIKARVVFHESYHWGKEEVSDPRCNLKPEVYNARKVMELASEENVKVARLNAESWAQAAMATYLQQTFNLSSPPKPASQRPGFLKPGFKRPAPVDATNDNDNSADLEVNDLDAMPDWFAPPVIANALTKGSGQQPEPNPPVPTDDPKQEMLDPSPPPPEVPTGGNTNLSLNLTFFRS</sequence>
<proteinExistence type="predicted"/>
<reference evidence="3 4" key="1">
    <citation type="submission" date="2024-09" db="EMBL/GenBank/DDBJ databases">
        <title>Rethinking Asexuality: The Enigmatic Case of Functional Sexual Genes in Lepraria (Stereocaulaceae).</title>
        <authorList>
            <person name="Doellman M."/>
            <person name="Sun Y."/>
            <person name="Barcenas-Pena A."/>
            <person name="Lumbsch H.T."/>
            <person name="Grewe F."/>
        </authorList>
    </citation>
    <scope>NUCLEOTIDE SEQUENCE [LARGE SCALE GENOMIC DNA]</scope>
    <source>
        <strain evidence="3 4">Mercado 3170</strain>
    </source>
</reference>
<gene>
    <name evidence="3" type="ORF">N7G274_008618</name>
</gene>
<feature type="signal peptide" evidence="2">
    <location>
        <begin position="1"/>
        <end position="22"/>
    </location>
</feature>
<dbReference type="Proteomes" id="UP001590950">
    <property type="component" value="Unassembled WGS sequence"/>
</dbReference>
<feature type="region of interest" description="Disordered" evidence="1">
    <location>
        <begin position="359"/>
        <end position="409"/>
    </location>
</feature>
<evidence type="ECO:0000313" key="4">
    <source>
        <dbReference type="Proteomes" id="UP001590950"/>
    </source>
</evidence>
<keyword evidence="2" id="KW-0732">Signal</keyword>
<evidence type="ECO:0000313" key="3">
    <source>
        <dbReference type="EMBL" id="KAL2038570.1"/>
    </source>
</evidence>
<feature type="compositionally biased region" description="Polar residues" evidence="1">
    <location>
        <begin position="395"/>
        <end position="409"/>
    </location>
</feature>
<feature type="chain" id="PRO_5047483468" evidence="2">
    <location>
        <begin position="23"/>
        <end position="409"/>
    </location>
</feature>
<name>A0ABR3ZY71_9LECA</name>
<dbReference type="InterPro" id="IPR024079">
    <property type="entry name" value="MetalloPept_cat_dom_sf"/>
</dbReference>
<dbReference type="Gene3D" id="3.40.390.10">
    <property type="entry name" value="Collagenase (Catalytic Domain)"/>
    <property type="match status" value="1"/>
</dbReference>
<protein>
    <submittedName>
        <fullName evidence="3">Uncharacterized protein</fullName>
    </submittedName>
</protein>
<dbReference type="SUPFAM" id="SSF55486">
    <property type="entry name" value="Metalloproteases ('zincins'), catalytic domain"/>
    <property type="match status" value="1"/>
</dbReference>
<dbReference type="EMBL" id="JBEFKJ010000031">
    <property type="protein sequence ID" value="KAL2038570.1"/>
    <property type="molecule type" value="Genomic_DNA"/>
</dbReference>
<evidence type="ECO:0000256" key="2">
    <source>
        <dbReference type="SAM" id="SignalP"/>
    </source>
</evidence>
<keyword evidence="4" id="KW-1185">Reference proteome</keyword>
<evidence type="ECO:0000256" key="1">
    <source>
        <dbReference type="SAM" id="MobiDB-lite"/>
    </source>
</evidence>
<feature type="region of interest" description="Disordered" evidence="1">
    <location>
        <begin position="302"/>
        <end position="339"/>
    </location>
</feature>
<accession>A0ABR3ZY71</accession>
<comment type="caution">
    <text evidence="3">The sequence shown here is derived from an EMBL/GenBank/DDBJ whole genome shotgun (WGS) entry which is preliminary data.</text>
</comment>